<keyword evidence="3" id="KW-1185">Reference proteome</keyword>
<reference evidence="2 3" key="1">
    <citation type="journal article" date="2024" name="Proc. Natl. Acad. Sci. U.S.A.">
        <title>The genetic regulatory architecture and epigenomic basis for age-related changes in rattlesnake venom.</title>
        <authorList>
            <person name="Hogan M.P."/>
            <person name="Holding M.L."/>
            <person name="Nystrom G.S."/>
            <person name="Colston T.J."/>
            <person name="Bartlett D.A."/>
            <person name="Mason A.J."/>
            <person name="Ellsworth S.A."/>
            <person name="Rautsaw R.M."/>
            <person name="Lawrence K.C."/>
            <person name="Strickland J.L."/>
            <person name="He B."/>
            <person name="Fraser P."/>
            <person name="Margres M.J."/>
            <person name="Gilbert D.M."/>
            <person name="Gibbs H.L."/>
            <person name="Parkinson C.L."/>
            <person name="Rokyta D.R."/>
        </authorList>
    </citation>
    <scope>NUCLEOTIDE SEQUENCE [LARGE SCALE GENOMIC DNA]</scope>
    <source>
        <strain evidence="2">DRR0105</strain>
    </source>
</reference>
<dbReference type="Gene3D" id="3.10.20.90">
    <property type="entry name" value="Phosphatidylinositol 3-kinase Catalytic Subunit, Chain A, domain 1"/>
    <property type="match status" value="1"/>
</dbReference>
<feature type="domain" description="DWNN" evidence="1">
    <location>
        <begin position="171"/>
        <end position="207"/>
    </location>
</feature>
<evidence type="ECO:0000259" key="1">
    <source>
        <dbReference type="PROSITE" id="PS51282"/>
    </source>
</evidence>
<accession>A0AAW1B3J5</accession>
<dbReference type="PROSITE" id="PS51282">
    <property type="entry name" value="DWNN"/>
    <property type="match status" value="1"/>
</dbReference>
<dbReference type="GO" id="GO:0008270">
    <property type="term" value="F:zinc ion binding"/>
    <property type="evidence" value="ECO:0007669"/>
    <property type="project" value="InterPro"/>
</dbReference>
<dbReference type="AlphaFoldDB" id="A0AAW1B3J5"/>
<organism evidence="2 3">
    <name type="scientific">Crotalus adamanteus</name>
    <name type="common">Eastern diamondback rattlesnake</name>
    <dbReference type="NCBI Taxonomy" id="8729"/>
    <lineage>
        <taxon>Eukaryota</taxon>
        <taxon>Metazoa</taxon>
        <taxon>Chordata</taxon>
        <taxon>Craniata</taxon>
        <taxon>Vertebrata</taxon>
        <taxon>Euteleostomi</taxon>
        <taxon>Lepidosauria</taxon>
        <taxon>Squamata</taxon>
        <taxon>Bifurcata</taxon>
        <taxon>Unidentata</taxon>
        <taxon>Episquamata</taxon>
        <taxon>Toxicofera</taxon>
        <taxon>Serpentes</taxon>
        <taxon>Colubroidea</taxon>
        <taxon>Viperidae</taxon>
        <taxon>Crotalinae</taxon>
        <taxon>Crotalus</taxon>
    </lineage>
</organism>
<evidence type="ECO:0000313" key="2">
    <source>
        <dbReference type="EMBL" id="KAK9396617.1"/>
    </source>
</evidence>
<dbReference type="EMBL" id="JAOTOJ010000008">
    <property type="protein sequence ID" value="KAK9396617.1"/>
    <property type="molecule type" value="Genomic_DNA"/>
</dbReference>
<protein>
    <submittedName>
        <fullName evidence="2">E3 ubiquitin-protein ligase RBBP6</fullName>
    </submittedName>
</protein>
<comment type="caution">
    <text evidence="2">The sequence shown here is derived from an EMBL/GenBank/DDBJ whole genome shotgun (WGS) entry which is preliminary data.</text>
</comment>
<sequence length="207" mass="23251">MKQGKPLPARAKPDVITACLPLPWASFMTISSPPHTGHVILSCDLPHGWDTAKFAATGTVTSSHSTRKEKTQWRTAVIWRCCQSSRRRGANHNMTSTMGSGSYRLPTKCSCSLSQRDKLFLLCEVPPCPHKQGSHWRKQIKVRHWERPLREPRSGGPLARPPACQPAMSCVHYKFSSKLNYDTVTFDGLHISLCDLKRQINNCCPPF</sequence>
<evidence type="ECO:0000313" key="3">
    <source>
        <dbReference type="Proteomes" id="UP001474421"/>
    </source>
</evidence>
<dbReference type="Proteomes" id="UP001474421">
    <property type="component" value="Unassembled WGS sequence"/>
</dbReference>
<gene>
    <name evidence="2" type="ORF">NXF25_019978</name>
</gene>
<name>A0AAW1B3J5_CROAD</name>
<dbReference type="InterPro" id="IPR014891">
    <property type="entry name" value="DWNN_domain"/>
</dbReference>
<proteinExistence type="predicted"/>
<dbReference type="Pfam" id="PF08783">
    <property type="entry name" value="DWNN"/>
    <property type="match status" value="1"/>
</dbReference>